<dbReference type="SMART" id="SM00014">
    <property type="entry name" value="acidPPc"/>
    <property type="match status" value="1"/>
</dbReference>
<evidence type="ECO:0000259" key="2">
    <source>
        <dbReference type="SMART" id="SM00014"/>
    </source>
</evidence>
<keyword evidence="1" id="KW-1133">Transmembrane helix</keyword>
<feature type="domain" description="Phosphatidic acid phosphatase type 2/haloperoxidase" evidence="2">
    <location>
        <begin position="101"/>
        <end position="210"/>
    </location>
</feature>
<evidence type="ECO:0000256" key="1">
    <source>
        <dbReference type="SAM" id="Phobius"/>
    </source>
</evidence>
<feature type="transmembrane region" description="Helical" evidence="1">
    <location>
        <begin position="135"/>
        <end position="156"/>
    </location>
</feature>
<dbReference type="SUPFAM" id="SSF48317">
    <property type="entry name" value="Acid phosphatase/Vanadium-dependent haloperoxidase"/>
    <property type="match status" value="1"/>
</dbReference>
<sequence length="217" mass="23866">MCMKHRKLLTAGIGLLLTVILIALVRLVDAAPIGAQGTSIGLSHLNQFVFDLFGVNMLWYNITDWLGVAAVLTGFVFAVTGLVQLIKRRSLLKVDREILALGGLYIVVIGLYLFFENVIINYRPIIMPDNTSPEASFPSSHTMLVCVIMGSAAMLINRYIRNKPLNRILRAVCYVIIGVTVVGRLIAGVHWFTDILGGILISVTLLSLYEEVISHGK</sequence>
<dbReference type="Pfam" id="PF01569">
    <property type="entry name" value="PAP2"/>
    <property type="match status" value="1"/>
</dbReference>
<gene>
    <name evidence="3" type="ORF">JKK62_11260</name>
</gene>
<proteinExistence type="predicted"/>
<organism evidence="3 4">
    <name type="scientific">Ruminococcus difficilis</name>
    <dbReference type="NCBI Taxonomy" id="2763069"/>
    <lineage>
        <taxon>Bacteria</taxon>
        <taxon>Bacillati</taxon>
        <taxon>Bacillota</taxon>
        <taxon>Clostridia</taxon>
        <taxon>Eubacteriales</taxon>
        <taxon>Oscillospiraceae</taxon>
        <taxon>Ruminococcus</taxon>
    </lineage>
</organism>
<evidence type="ECO:0000313" key="4">
    <source>
        <dbReference type="Proteomes" id="UP000633365"/>
    </source>
</evidence>
<accession>A0A935C5T5</accession>
<dbReference type="EMBL" id="JAEQMG010000118">
    <property type="protein sequence ID" value="MBK6089208.1"/>
    <property type="molecule type" value="Genomic_DNA"/>
</dbReference>
<keyword evidence="1" id="KW-0812">Transmembrane</keyword>
<feature type="transmembrane region" description="Helical" evidence="1">
    <location>
        <begin position="65"/>
        <end position="86"/>
    </location>
</feature>
<protein>
    <submittedName>
        <fullName evidence="3">Phosphatase PAP2 family protein</fullName>
    </submittedName>
</protein>
<name>A0A935C5T5_9FIRM</name>
<reference evidence="3" key="1">
    <citation type="submission" date="2021-01" db="EMBL/GenBank/DDBJ databases">
        <title>Genome public.</title>
        <authorList>
            <person name="Liu C."/>
            <person name="Sun Q."/>
        </authorList>
    </citation>
    <scope>NUCLEOTIDE SEQUENCE</scope>
    <source>
        <strain evidence="3">M6</strain>
    </source>
</reference>
<dbReference type="AlphaFoldDB" id="A0A935C5T5"/>
<evidence type="ECO:0000313" key="3">
    <source>
        <dbReference type="EMBL" id="MBK6089208.1"/>
    </source>
</evidence>
<dbReference type="InterPro" id="IPR036938">
    <property type="entry name" value="PAP2/HPO_sf"/>
</dbReference>
<feature type="transmembrane region" description="Helical" evidence="1">
    <location>
        <begin position="168"/>
        <end position="186"/>
    </location>
</feature>
<dbReference type="Proteomes" id="UP000633365">
    <property type="component" value="Unassembled WGS sequence"/>
</dbReference>
<dbReference type="Gene3D" id="1.20.144.10">
    <property type="entry name" value="Phosphatidic acid phosphatase type 2/haloperoxidase"/>
    <property type="match status" value="1"/>
</dbReference>
<comment type="caution">
    <text evidence="3">The sequence shown here is derived from an EMBL/GenBank/DDBJ whole genome shotgun (WGS) entry which is preliminary data.</text>
</comment>
<keyword evidence="1" id="KW-0472">Membrane</keyword>
<feature type="transmembrane region" description="Helical" evidence="1">
    <location>
        <begin position="98"/>
        <end position="115"/>
    </location>
</feature>
<dbReference type="InterPro" id="IPR000326">
    <property type="entry name" value="PAP2/HPO"/>
</dbReference>
<keyword evidence="4" id="KW-1185">Reference proteome</keyword>